<dbReference type="Proteomes" id="UP001623852">
    <property type="component" value="Chromosome"/>
</dbReference>
<organism evidence="2 3">
    <name type="scientific">Flavobacterium soyae</name>
    <dbReference type="NCBI Taxonomy" id="2903098"/>
    <lineage>
        <taxon>Bacteria</taxon>
        <taxon>Pseudomonadati</taxon>
        <taxon>Bacteroidota</taxon>
        <taxon>Flavobacteriia</taxon>
        <taxon>Flavobacteriales</taxon>
        <taxon>Flavobacteriaceae</taxon>
        <taxon>Flavobacterium</taxon>
    </lineage>
</organism>
<feature type="transmembrane region" description="Helical" evidence="1">
    <location>
        <begin position="20"/>
        <end position="38"/>
    </location>
</feature>
<proteinExistence type="predicted"/>
<keyword evidence="1" id="KW-0472">Membrane</keyword>
<accession>A0ABZ2UB47</accession>
<keyword evidence="1" id="KW-0812">Transmembrane</keyword>
<name>A0ABZ2UB47_9FLAO</name>
<protein>
    <submittedName>
        <fullName evidence="2">Uncharacterized protein</fullName>
    </submittedName>
</protein>
<feature type="transmembrane region" description="Helical" evidence="1">
    <location>
        <begin position="139"/>
        <end position="157"/>
    </location>
</feature>
<keyword evidence="1" id="KW-1133">Transmembrane helix</keyword>
<dbReference type="EMBL" id="CP150845">
    <property type="protein sequence ID" value="WYZ18700.1"/>
    <property type="molecule type" value="Genomic_DNA"/>
</dbReference>
<dbReference type="RefSeq" id="WP_406843564.1">
    <property type="nucleotide sequence ID" value="NZ_CP150845.1"/>
</dbReference>
<evidence type="ECO:0000313" key="2">
    <source>
        <dbReference type="EMBL" id="WYZ18700.1"/>
    </source>
</evidence>
<evidence type="ECO:0000313" key="3">
    <source>
        <dbReference type="Proteomes" id="UP001623852"/>
    </source>
</evidence>
<evidence type="ECO:0000256" key="1">
    <source>
        <dbReference type="SAM" id="Phobius"/>
    </source>
</evidence>
<gene>
    <name evidence="2" type="ORF">AABD74_16185</name>
</gene>
<sequence length="172" mass="18393">MGFFKKIGKAIKKNVSFKNLVKVATPLMGAIPIVGGLAQNISENAQAAHQAKKDAQALKAQGDYQAAQDAEMRAQALQVQVASVAGQGAGAVMKSAGEVFTKAVTDGAYDGVSNGVKQSLGNAGADIADHTISAWFKKHWKHILIGLSVIGLIYLIYKQMNNNKRRRPYGRR</sequence>
<reference evidence="2 3" key="1">
    <citation type="submission" date="2024-03" db="EMBL/GenBank/DDBJ databases">
        <title>Flavobacterium soyae.</title>
        <authorList>
            <person name="Zheng W."/>
        </authorList>
    </citation>
    <scope>NUCLEOTIDE SEQUENCE [LARGE SCALE GENOMIC DNA]</scope>
    <source>
        <strain evidence="2 3">55</strain>
    </source>
</reference>
<keyword evidence="3" id="KW-1185">Reference proteome</keyword>